<comment type="caution">
    <text evidence="2">The sequence shown here is derived from an EMBL/GenBank/DDBJ whole genome shotgun (WGS) entry which is preliminary data.</text>
</comment>
<reference evidence="2 3" key="1">
    <citation type="journal article" date="2020" name="ISME J.">
        <title>Uncovering the hidden diversity of litter-decomposition mechanisms in mushroom-forming fungi.</title>
        <authorList>
            <person name="Floudas D."/>
            <person name="Bentzer J."/>
            <person name="Ahren D."/>
            <person name="Johansson T."/>
            <person name="Persson P."/>
            <person name="Tunlid A."/>
        </authorList>
    </citation>
    <scope>NUCLEOTIDE SEQUENCE [LARGE SCALE GENOMIC DNA]</scope>
    <source>
        <strain evidence="2 3">CBS 146.42</strain>
    </source>
</reference>
<feature type="transmembrane region" description="Helical" evidence="1">
    <location>
        <begin position="74"/>
        <end position="95"/>
    </location>
</feature>
<dbReference type="OrthoDB" id="3120620at2759"/>
<feature type="transmembrane region" description="Helical" evidence="1">
    <location>
        <begin position="45"/>
        <end position="67"/>
    </location>
</feature>
<gene>
    <name evidence="2" type="ORF">D9756_007260</name>
</gene>
<evidence type="ECO:0000313" key="2">
    <source>
        <dbReference type="EMBL" id="KAF5353886.1"/>
    </source>
</evidence>
<sequence length="250" mass="27452">MYLSSQSLWLSVRTSSSRFERSIYLQASLVGVTNLEGACEYTMNFFIWITFSSSVIAEICFMLRAYALWGISPFAAIFLFILTLGMIAALVVIALNLPTLNNAGNVFSSLHATQNVNTNATETPFTAVVAVCFTSEGSLPGSVTGSSIVLLCVDAIVALMVISAKQKRFRAHGTNPLLKRIYQDSIVYFACNCLVMTGSIVISTKLPTASILATRKPYDNRAERTWQQRVLVQSRHRSVDLSLNDPVRSS</sequence>
<feature type="transmembrane region" description="Helical" evidence="1">
    <location>
        <begin position="185"/>
        <end position="202"/>
    </location>
</feature>
<accession>A0A8H5D5C5</accession>
<keyword evidence="1" id="KW-0812">Transmembrane</keyword>
<protein>
    <submittedName>
        <fullName evidence="2">Uncharacterized protein</fullName>
    </submittedName>
</protein>
<dbReference type="AlphaFoldDB" id="A0A8H5D5C5"/>
<keyword evidence="1" id="KW-1133">Transmembrane helix</keyword>
<name>A0A8H5D5C5_9AGAR</name>
<evidence type="ECO:0000256" key="1">
    <source>
        <dbReference type="SAM" id="Phobius"/>
    </source>
</evidence>
<dbReference type="Proteomes" id="UP000559027">
    <property type="component" value="Unassembled WGS sequence"/>
</dbReference>
<proteinExistence type="predicted"/>
<keyword evidence="1" id="KW-0472">Membrane</keyword>
<evidence type="ECO:0000313" key="3">
    <source>
        <dbReference type="Proteomes" id="UP000559027"/>
    </source>
</evidence>
<dbReference type="EMBL" id="JAACJO010000009">
    <property type="protein sequence ID" value="KAF5353886.1"/>
    <property type="molecule type" value="Genomic_DNA"/>
</dbReference>
<feature type="transmembrane region" description="Helical" evidence="1">
    <location>
        <begin position="143"/>
        <end position="164"/>
    </location>
</feature>
<organism evidence="2 3">
    <name type="scientific">Leucocoprinus leucothites</name>
    <dbReference type="NCBI Taxonomy" id="201217"/>
    <lineage>
        <taxon>Eukaryota</taxon>
        <taxon>Fungi</taxon>
        <taxon>Dikarya</taxon>
        <taxon>Basidiomycota</taxon>
        <taxon>Agaricomycotina</taxon>
        <taxon>Agaricomycetes</taxon>
        <taxon>Agaricomycetidae</taxon>
        <taxon>Agaricales</taxon>
        <taxon>Agaricineae</taxon>
        <taxon>Agaricaceae</taxon>
        <taxon>Leucocoprinus</taxon>
    </lineage>
</organism>
<keyword evidence="3" id="KW-1185">Reference proteome</keyword>